<dbReference type="EMBL" id="JADEXQ010000022">
    <property type="protein sequence ID" value="MBE9029819.1"/>
    <property type="molecule type" value="Genomic_DNA"/>
</dbReference>
<evidence type="ECO:0000313" key="3">
    <source>
        <dbReference type="Proteomes" id="UP000625316"/>
    </source>
</evidence>
<dbReference type="Proteomes" id="UP000625316">
    <property type="component" value="Unassembled WGS sequence"/>
</dbReference>
<dbReference type="RefSeq" id="WP_264324636.1">
    <property type="nucleotide sequence ID" value="NZ_JADEXQ010000022.1"/>
</dbReference>
<name>A0A928VPM5_9CYAN</name>
<keyword evidence="3" id="KW-1185">Reference proteome</keyword>
<protein>
    <submittedName>
        <fullName evidence="2">Uncharacterized protein</fullName>
    </submittedName>
</protein>
<evidence type="ECO:0000313" key="2">
    <source>
        <dbReference type="EMBL" id="MBE9029819.1"/>
    </source>
</evidence>
<reference evidence="2" key="1">
    <citation type="submission" date="2020-10" db="EMBL/GenBank/DDBJ databases">
        <authorList>
            <person name="Castelo-Branco R."/>
            <person name="Eusebio N."/>
            <person name="Adriana R."/>
            <person name="Vieira A."/>
            <person name="Brugerolle De Fraissinette N."/>
            <person name="Rezende De Castro R."/>
            <person name="Schneider M.P."/>
            <person name="Vasconcelos V."/>
            <person name="Leao P.N."/>
        </authorList>
    </citation>
    <scope>NUCLEOTIDE SEQUENCE</scope>
    <source>
        <strain evidence="2">LEGE 11480</strain>
    </source>
</reference>
<feature type="signal peptide" evidence="1">
    <location>
        <begin position="1"/>
        <end position="28"/>
    </location>
</feature>
<organism evidence="2 3">
    <name type="scientific">Romeriopsis navalis LEGE 11480</name>
    <dbReference type="NCBI Taxonomy" id="2777977"/>
    <lineage>
        <taxon>Bacteria</taxon>
        <taxon>Bacillati</taxon>
        <taxon>Cyanobacteriota</taxon>
        <taxon>Cyanophyceae</taxon>
        <taxon>Leptolyngbyales</taxon>
        <taxon>Leptolyngbyaceae</taxon>
        <taxon>Romeriopsis</taxon>
        <taxon>Romeriopsis navalis</taxon>
    </lineage>
</organism>
<evidence type="ECO:0000256" key="1">
    <source>
        <dbReference type="SAM" id="SignalP"/>
    </source>
</evidence>
<proteinExistence type="predicted"/>
<feature type="chain" id="PRO_5037956692" evidence="1">
    <location>
        <begin position="29"/>
        <end position="169"/>
    </location>
</feature>
<gene>
    <name evidence="2" type="ORF">IQ266_08770</name>
</gene>
<keyword evidence="1" id="KW-0732">Signal</keyword>
<accession>A0A928VPM5</accession>
<comment type="caution">
    <text evidence="2">The sequence shown here is derived from an EMBL/GenBank/DDBJ whole genome shotgun (WGS) entry which is preliminary data.</text>
</comment>
<dbReference type="AlphaFoldDB" id="A0A928VPM5"/>
<sequence length="169" mass="16867">MNSKLFSRVLMTVSLVAGAVTLPSTAFATTTEDITVGGTVAATLNIDVVAEAGATTLTMTQGAETIAKIAELSMETNNSTGLTLTATDGDMTNGDGQTIAYDVEIVARDAAAPASGDFSDGGDTYATAGGNALGAAEGERDLYIAFTPAALQDPGAYTGTVSVTVVDNG</sequence>